<dbReference type="EMBL" id="JBGBPQ010000016">
    <property type="protein sequence ID" value="KAL1508729.1"/>
    <property type="molecule type" value="Genomic_DNA"/>
</dbReference>
<feature type="chain" id="PRO_5044324055" description="Coenzyme Q-binding protein COQ10 START domain-containing protein" evidence="1">
    <location>
        <begin position="21"/>
        <end position="245"/>
    </location>
</feature>
<keyword evidence="3" id="KW-1185">Reference proteome</keyword>
<dbReference type="AlphaFoldDB" id="A0AB34J0D4"/>
<evidence type="ECO:0000313" key="2">
    <source>
        <dbReference type="EMBL" id="KAL1508729.1"/>
    </source>
</evidence>
<evidence type="ECO:0000256" key="1">
    <source>
        <dbReference type="SAM" id="SignalP"/>
    </source>
</evidence>
<reference evidence="2 3" key="1">
    <citation type="journal article" date="2024" name="Science">
        <title>Giant polyketide synthase enzymes in the biosynthesis of giant marine polyether toxins.</title>
        <authorList>
            <person name="Fallon T.R."/>
            <person name="Shende V.V."/>
            <person name="Wierzbicki I.H."/>
            <person name="Pendleton A.L."/>
            <person name="Watervoot N.F."/>
            <person name="Auber R.P."/>
            <person name="Gonzalez D.J."/>
            <person name="Wisecaver J.H."/>
            <person name="Moore B.S."/>
        </authorList>
    </citation>
    <scope>NUCLEOTIDE SEQUENCE [LARGE SCALE GENOMIC DNA]</scope>
    <source>
        <strain evidence="2 3">12B1</strain>
    </source>
</reference>
<proteinExistence type="predicted"/>
<name>A0AB34J0D4_PRYPA</name>
<organism evidence="2 3">
    <name type="scientific">Prymnesium parvum</name>
    <name type="common">Toxic golden alga</name>
    <dbReference type="NCBI Taxonomy" id="97485"/>
    <lineage>
        <taxon>Eukaryota</taxon>
        <taxon>Haptista</taxon>
        <taxon>Haptophyta</taxon>
        <taxon>Prymnesiophyceae</taxon>
        <taxon>Prymnesiales</taxon>
        <taxon>Prymnesiaceae</taxon>
        <taxon>Prymnesium</taxon>
    </lineage>
</organism>
<feature type="signal peptide" evidence="1">
    <location>
        <begin position="1"/>
        <end position="20"/>
    </location>
</feature>
<keyword evidence="1" id="KW-0732">Signal</keyword>
<sequence length="245" mass="26545">MTTAPTRLLVAMLALPFTSGRTAQALQLLVGLLPPAAPFAAVVLRLSSSPARHGRMQRTELLTLSEVQFKGAADTQITIPRGAKDLGEWLASEDSRVALLGSGAHEQKANGRWVCRQPPVGWFGVQLLPVFISSIEQSTSGNKISVRILESRTEVQAAGDSFTARTMSAIMERVTISGDNTFTWRAADDGWHMRAKLQLTFSVPIPPFLPVPPGFNSIGSRIVQSTCQARLTQTMEDVRTSFLSA</sequence>
<dbReference type="Proteomes" id="UP001515480">
    <property type="component" value="Unassembled WGS sequence"/>
</dbReference>
<evidence type="ECO:0008006" key="4">
    <source>
        <dbReference type="Google" id="ProtNLM"/>
    </source>
</evidence>
<comment type="caution">
    <text evidence="2">The sequence shown here is derived from an EMBL/GenBank/DDBJ whole genome shotgun (WGS) entry which is preliminary data.</text>
</comment>
<accession>A0AB34J0D4</accession>
<evidence type="ECO:0000313" key="3">
    <source>
        <dbReference type="Proteomes" id="UP001515480"/>
    </source>
</evidence>
<protein>
    <recommendedName>
        <fullName evidence="4">Coenzyme Q-binding protein COQ10 START domain-containing protein</fullName>
    </recommendedName>
</protein>
<gene>
    <name evidence="2" type="ORF">AB1Y20_004824</name>
</gene>